<organism evidence="1">
    <name type="scientific">uncultured Caudovirales phage</name>
    <dbReference type="NCBI Taxonomy" id="2100421"/>
    <lineage>
        <taxon>Viruses</taxon>
        <taxon>Duplodnaviria</taxon>
        <taxon>Heunggongvirae</taxon>
        <taxon>Uroviricota</taxon>
        <taxon>Caudoviricetes</taxon>
        <taxon>Peduoviridae</taxon>
        <taxon>Maltschvirus</taxon>
        <taxon>Maltschvirus maltsch</taxon>
    </lineage>
</organism>
<name>A0A6J5N9J6_9CAUD</name>
<evidence type="ECO:0000313" key="1">
    <source>
        <dbReference type="EMBL" id="CAB4153800.1"/>
    </source>
</evidence>
<reference evidence="1" key="1">
    <citation type="submission" date="2020-04" db="EMBL/GenBank/DDBJ databases">
        <authorList>
            <person name="Chiriac C."/>
            <person name="Salcher M."/>
            <person name="Ghai R."/>
            <person name="Kavagutti S V."/>
        </authorList>
    </citation>
    <scope>NUCLEOTIDE SEQUENCE</scope>
</reference>
<proteinExistence type="predicted"/>
<gene>
    <name evidence="1" type="ORF">UFOVP641_27</name>
</gene>
<sequence>MITPNGLLNIDENRVYPVDTGQWSSLSSWDNWTNWYIDAQYPLIWRTVVEDIGQQRDFNMKIETATNGSVEYDIYTSTTGLFTGEETHVNVPQGATNVPGFSGSYYVVAISVMPLAGQLATIDGINFIVTNRPITQIITNLNTSTAGGTISARPIPILRNFSIISQIDIKVQQVTSYNLDVYVTDYINCTTLIPRVVSKDRTSPTIALIGLDNVPRNGTVDISVTGLPEQYMSGNSLLVK</sequence>
<protein>
    <submittedName>
        <fullName evidence="1">Uncharacterized protein</fullName>
    </submittedName>
</protein>
<accession>A0A6J5N9J6</accession>
<dbReference type="EMBL" id="LR796604">
    <property type="protein sequence ID" value="CAB4153800.1"/>
    <property type="molecule type" value="Genomic_DNA"/>
</dbReference>